<gene>
    <name evidence="1" type="ORF">LBU54_14960</name>
</gene>
<keyword evidence="2" id="KW-1185">Reference proteome</keyword>
<sequence length="60" mass="7089">MNFSVGQNQPFGVLAGANIKPFFYSRNIFQIYFENIFQNNHRTTFPGRKDINLLDYLEKN</sequence>
<reference evidence="2" key="1">
    <citation type="submission" date="2023-07" db="EMBL/GenBank/DDBJ databases">
        <authorList>
            <person name="Yue Y."/>
        </authorList>
    </citation>
    <scope>NUCLEOTIDE SEQUENCE [LARGE SCALE GENOMIC DNA]</scope>
    <source>
        <strain evidence="2">D23</strain>
    </source>
</reference>
<protein>
    <submittedName>
        <fullName evidence="1">Uncharacterized protein</fullName>
    </submittedName>
</protein>
<feature type="non-terminal residue" evidence="1">
    <location>
        <position position="60"/>
    </location>
</feature>
<comment type="caution">
    <text evidence="1">The sequence shown here is derived from an EMBL/GenBank/DDBJ whole genome shotgun (WGS) entry which is preliminary data.</text>
</comment>
<evidence type="ECO:0000313" key="1">
    <source>
        <dbReference type="EMBL" id="MCA0133895.1"/>
    </source>
</evidence>
<accession>A0ABS7XV41</accession>
<evidence type="ECO:0000313" key="2">
    <source>
        <dbReference type="Proteomes" id="UP001198901"/>
    </source>
</evidence>
<name>A0ABS7XV41_9FLAO</name>
<proteinExistence type="predicted"/>
<dbReference type="Proteomes" id="UP001198901">
    <property type="component" value="Unassembled WGS sequence"/>
</dbReference>
<dbReference type="RefSeq" id="WP_224531885.1">
    <property type="nucleotide sequence ID" value="NZ_JAIUJR010000019.1"/>
</dbReference>
<dbReference type="EMBL" id="JAIUJR010000019">
    <property type="protein sequence ID" value="MCA0133895.1"/>
    <property type="molecule type" value="Genomic_DNA"/>
</dbReference>
<organism evidence="1 2">
    <name type="scientific">Winogradskyella alexanderae</name>
    <dbReference type="NCBI Taxonomy" id="2877123"/>
    <lineage>
        <taxon>Bacteria</taxon>
        <taxon>Pseudomonadati</taxon>
        <taxon>Bacteroidota</taxon>
        <taxon>Flavobacteriia</taxon>
        <taxon>Flavobacteriales</taxon>
        <taxon>Flavobacteriaceae</taxon>
        <taxon>Winogradskyella</taxon>
    </lineage>
</organism>